<evidence type="ECO:0000256" key="8">
    <source>
        <dbReference type="ARBA" id="ARBA00022840"/>
    </source>
</evidence>
<dbReference type="NCBIfam" id="NF011462">
    <property type="entry name" value="PRK14879.1-3"/>
    <property type="match status" value="1"/>
</dbReference>
<comment type="catalytic activity">
    <reaction evidence="9">
        <text>L-threonyl-[protein] + ATP = O-phospho-L-threonyl-[protein] + ADP + H(+)</text>
        <dbReference type="Rhea" id="RHEA:46608"/>
        <dbReference type="Rhea" id="RHEA-COMP:11060"/>
        <dbReference type="Rhea" id="RHEA-COMP:11605"/>
        <dbReference type="ChEBI" id="CHEBI:15378"/>
        <dbReference type="ChEBI" id="CHEBI:30013"/>
        <dbReference type="ChEBI" id="CHEBI:30616"/>
        <dbReference type="ChEBI" id="CHEBI:61977"/>
        <dbReference type="ChEBI" id="CHEBI:456216"/>
        <dbReference type="EC" id="2.7.11.1"/>
    </reaction>
</comment>
<dbReference type="PANTHER" id="PTHR12209">
    <property type="entry name" value="NON-SPECIFIC SERINE/THREONINE PROTEIN KINASE"/>
    <property type="match status" value="1"/>
</dbReference>
<evidence type="ECO:0000256" key="3">
    <source>
        <dbReference type="ARBA" id="ARBA00022527"/>
    </source>
</evidence>
<dbReference type="SUPFAM" id="SSF56112">
    <property type="entry name" value="Protein kinase-like (PK-like)"/>
    <property type="match status" value="1"/>
</dbReference>
<comment type="caution">
    <text evidence="12">The sequence shown here is derived from an EMBL/GenBank/DDBJ whole genome shotgun (WGS) entry which is preliminary data.</text>
</comment>
<name>A0A7C3J437_9CREN</name>
<organism evidence="12">
    <name type="scientific">Candidatus Methanomethylicus mesodigestus</name>
    <dbReference type="NCBI Taxonomy" id="1867258"/>
    <lineage>
        <taxon>Archaea</taxon>
        <taxon>Thermoproteota</taxon>
        <taxon>Methanosuratincolia</taxon>
        <taxon>Candidatus Methanomethylicales</taxon>
        <taxon>Candidatus Methanomethylicaceae</taxon>
        <taxon>Candidatus Methanomethylicus</taxon>
    </lineage>
</organism>
<dbReference type="InterPro" id="IPR011009">
    <property type="entry name" value="Kinase-like_dom_sf"/>
</dbReference>
<keyword evidence="5" id="KW-0819">tRNA processing</keyword>
<dbReference type="AlphaFoldDB" id="A0A7C3J437"/>
<dbReference type="GO" id="GO:0004674">
    <property type="term" value="F:protein serine/threonine kinase activity"/>
    <property type="evidence" value="ECO:0007669"/>
    <property type="project" value="UniProtKB-KW"/>
</dbReference>
<dbReference type="PROSITE" id="PS50011">
    <property type="entry name" value="PROTEIN_KINASE_DOM"/>
    <property type="match status" value="1"/>
</dbReference>
<feature type="domain" description="Protein kinase" evidence="11">
    <location>
        <begin position="4"/>
        <end position="216"/>
    </location>
</feature>
<dbReference type="NCBIfam" id="NF011463">
    <property type="entry name" value="PRK14879.1-4"/>
    <property type="match status" value="1"/>
</dbReference>
<evidence type="ECO:0000313" key="12">
    <source>
        <dbReference type="EMBL" id="HFK20633.1"/>
    </source>
</evidence>
<accession>A0A7C3J437</accession>
<dbReference type="InterPro" id="IPR000719">
    <property type="entry name" value="Prot_kinase_dom"/>
</dbReference>
<dbReference type="Pfam" id="PF00069">
    <property type="entry name" value="Pkinase"/>
    <property type="match status" value="1"/>
</dbReference>
<gene>
    <name evidence="12" type="ORF">ENS19_05040</name>
</gene>
<evidence type="ECO:0000256" key="4">
    <source>
        <dbReference type="ARBA" id="ARBA00022679"/>
    </source>
</evidence>
<dbReference type="EMBL" id="DSTX01000008">
    <property type="protein sequence ID" value="HFK20633.1"/>
    <property type="molecule type" value="Genomic_DNA"/>
</dbReference>
<dbReference type="InterPro" id="IPR022495">
    <property type="entry name" value="Bud32"/>
</dbReference>
<dbReference type="Gene3D" id="1.10.510.10">
    <property type="entry name" value="Transferase(Phosphotransferase) domain 1"/>
    <property type="match status" value="1"/>
</dbReference>
<dbReference type="GO" id="GO:0008033">
    <property type="term" value="P:tRNA processing"/>
    <property type="evidence" value="ECO:0007669"/>
    <property type="project" value="UniProtKB-KW"/>
</dbReference>
<comment type="similarity">
    <text evidence="1">Belongs to the protein kinase superfamily. BUD32 family.</text>
</comment>
<comment type="catalytic activity">
    <reaction evidence="10">
        <text>L-seryl-[protein] + ATP = O-phospho-L-seryl-[protein] + ADP + H(+)</text>
        <dbReference type="Rhea" id="RHEA:17989"/>
        <dbReference type="Rhea" id="RHEA-COMP:9863"/>
        <dbReference type="Rhea" id="RHEA-COMP:11604"/>
        <dbReference type="ChEBI" id="CHEBI:15378"/>
        <dbReference type="ChEBI" id="CHEBI:29999"/>
        <dbReference type="ChEBI" id="CHEBI:30616"/>
        <dbReference type="ChEBI" id="CHEBI:83421"/>
        <dbReference type="ChEBI" id="CHEBI:456216"/>
        <dbReference type="EC" id="2.7.11.1"/>
    </reaction>
</comment>
<keyword evidence="7 12" id="KW-0418">Kinase</keyword>
<protein>
    <recommendedName>
        <fullName evidence="2">non-specific serine/threonine protein kinase</fullName>
        <ecNumber evidence="2">2.7.11.1</ecNumber>
    </recommendedName>
</protein>
<reference evidence="12" key="1">
    <citation type="journal article" date="2020" name="mSystems">
        <title>Genome- and Community-Level Interaction Insights into Carbon Utilization and Element Cycling Functions of Hydrothermarchaeota in Hydrothermal Sediment.</title>
        <authorList>
            <person name="Zhou Z."/>
            <person name="Liu Y."/>
            <person name="Xu W."/>
            <person name="Pan J."/>
            <person name="Luo Z.H."/>
            <person name="Li M."/>
        </authorList>
    </citation>
    <scope>NUCLEOTIDE SEQUENCE [LARGE SCALE GENOMIC DNA]</scope>
    <source>
        <strain evidence="12">SpSt-468</strain>
    </source>
</reference>
<evidence type="ECO:0000256" key="10">
    <source>
        <dbReference type="ARBA" id="ARBA00048679"/>
    </source>
</evidence>
<evidence type="ECO:0000256" key="1">
    <source>
        <dbReference type="ARBA" id="ARBA00010630"/>
    </source>
</evidence>
<dbReference type="PANTHER" id="PTHR12209:SF0">
    <property type="entry name" value="EKC_KEOPS COMPLEX SUBUNIT TP53RK"/>
    <property type="match status" value="1"/>
</dbReference>
<evidence type="ECO:0000256" key="6">
    <source>
        <dbReference type="ARBA" id="ARBA00022741"/>
    </source>
</evidence>
<dbReference type="GO" id="GO:0005524">
    <property type="term" value="F:ATP binding"/>
    <property type="evidence" value="ECO:0007669"/>
    <property type="project" value="UniProtKB-KW"/>
</dbReference>
<evidence type="ECO:0000259" key="11">
    <source>
        <dbReference type="PROSITE" id="PS50011"/>
    </source>
</evidence>
<dbReference type="GO" id="GO:0005829">
    <property type="term" value="C:cytosol"/>
    <property type="evidence" value="ECO:0007669"/>
    <property type="project" value="TreeGrafter"/>
</dbReference>
<dbReference type="EC" id="2.7.11.1" evidence="2"/>
<sequence length="216" mass="24432">MAMITRGPLVKKGAEAELRRGEWLGFDVIFKKRVRKEYRNAALDSYIRGARTSLESRLLADARACMVPTPIVYFVDMEAFEIVMSYIPGEPLKKLIDGMDDARMRLAFREIGISVGRLHRGGIVHGDLTTSNIISAGRRLYLIDFGLGEHTTSTEARGVDIHLMRRALESSHHSRSKSAYDSFVEGYRLEMGEAAADVLRRVEEIRRRGRYVEGGR</sequence>
<evidence type="ECO:0000256" key="9">
    <source>
        <dbReference type="ARBA" id="ARBA00047899"/>
    </source>
</evidence>
<evidence type="ECO:0000256" key="5">
    <source>
        <dbReference type="ARBA" id="ARBA00022694"/>
    </source>
</evidence>
<evidence type="ECO:0000256" key="7">
    <source>
        <dbReference type="ARBA" id="ARBA00022777"/>
    </source>
</evidence>
<keyword evidence="6" id="KW-0547">Nucleotide-binding</keyword>
<evidence type="ECO:0000256" key="2">
    <source>
        <dbReference type="ARBA" id="ARBA00012513"/>
    </source>
</evidence>
<keyword evidence="3 12" id="KW-0723">Serine/threonine-protein kinase</keyword>
<dbReference type="Gene3D" id="3.30.200.20">
    <property type="entry name" value="Phosphorylase Kinase, domain 1"/>
    <property type="match status" value="1"/>
</dbReference>
<dbReference type="NCBIfam" id="TIGR03724">
    <property type="entry name" value="arch_bud32"/>
    <property type="match status" value="1"/>
</dbReference>
<keyword evidence="4 12" id="KW-0808">Transferase</keyword>
<keyword evidence="8" id="KW-0067">ATP-binding</keyword>
<proteinExistence type="inferred from homology"/>